<dbReference type="AlphaFoldDB" id="A0A6S6UM39"/>
<dbReference type="Gene3D" id="3.90.1200.10">
    <property type="match status" value="1"/>
</dbReference>
<dbReference type="InterPro" id="IPR002575">
    <property type="entry name" value="Aminoglycoside_PTrfase"/>
</dbReference>
<feature type="domain" description="Aminoglycoside phosphotransferase" evidence="1">
    <location>
        <begin position="66"/>
        <end position="248"/>
    </location>
</feature>
<reference evidence="2" key="1">
    <citation type="submission" date="2020-01" db="EMBL/GenBank/DDBJ databases">
        <authorList>
            <person name="Meier V. D."/>
            <person name="Meier V D."/>
        </authorList>
    </citation>
    <scope>NUCLEOTIDE SEQUENCE</scope>
    <source>
        <strain evidence="2">HLG_WM_MAG_09</strain>
    </source>
</reference>
<name>A0A6S6UM39_9GAMM</name>
<organism evidence="2">
    <name type="scientific">uncultured Thiotrichaceae bacterium</name>
    <dbReference type="NCBI Taxonomy" id="298394"/>
    <lineage>
        <taxon>Bacteria</taxon>
        <taxon>Pseudomonadati</taxon>
        <taxon>Pseudomonadota</taxon>
        <taxon>Gammaproteobacteria</taxon>
        <taxon>Thiotrichales</taxon>
        <taxon>Thiotrichaceae</taxon>
        <taxon>environmental samples</taxon>
    </lineage>
</organism>
<dbReference type="EMBL" id="CACVAT010000492">
    <property type="protein sequence ID" value="CAA6829053.1"/>
    <property type="molecule type" value="Genomic_DNA"/>
</dbReference>
<evidence type="ECO:0000259" key="1">
    <source>
        <dbReference type="Pfam" id="PF01636"/>
    </source>
</evidence>
<evidence type="ECO:0000313" key="2">
    <source>
        <dbReference type="EMBL" id="CAA6829053.1"/>
    </source>
</evidence>
<proteinExistence type="predicted"/>
<protein>
    <recommendedName>
        <fullName evidence="1">Aminoglycoside phosphotransferase domain-containing protein</fullName>
    </recommendedName>
</protein>
<gene>
    <name evidence="2" type="ORF">HELGO_WM21257</name>
</gene>
<dbReference type="Pfam" id="PF01636">
    <property type="entry name" value="APH"/>
    <property type="match status" value="1"/>
</dbReference>
<dbReference type="SUPFAM" id="SSF56112">
    <property type="entry name" value="Protein kinase-like (PK-like)"/>
    <property type="match status" value="1"/>
</dbReference>
<accession>A0A6S6UM39</accession>
<dbReference type="InterPro" id="IPR011009">
    <property type="entry name" value="Kinase-like_dom_sf"/>
</dbReference>
<sequence>MRKEIAPVLSTTVQDKIKQQLKQNTGQSNWQITDFVRHTRESILYQAHHPQYPHTIGIKCFRQQKSVADRYQSMLHYHSQMNNDESKHRVPQVHGHLEEEGIIMMEWVRYPTLRRQLWKNVYKQNTQQKHLQQMLLWLQTFHQQSPHSHQPIEAQRYVRILENLLPAYQGYGLLLQQNNLTFRNAMACMHKQAEELQGVEIPHAYIHHDFSLANVLTDKSNVVGIDFSAKHYLPAAEDITHMLTTVSMTYPNMVTKKDMKPHHPLEQWPLVKLFLETYQYPTEPLQIQALSYLFLHKLMHHWIWKGATTHGYVPGYGKDRKRNWKRGLQNRWTLYKLEQMTEGVTQTLLKA</sequence>